<accession>A0ABD6AQY6</accession>
<gene>
    <name evidence="2" type="ORF">ACFSBT_01325</name>
</gene>
<dbReference type="Proteomes" id="UP001597187">
    <property type="component" value="Unassembled WGS sequence"/>
</dbReference>
<evidence type="ECO:0000256" key="1">
    <source>
        <dbReference type="SAM" id="MobiDB-lite"/>
    </source>
</evidence>
<dbReference type="RefSeq" id="WP_250871901.1">
    <property type="nucleotide sequence ID" value="NZ_JALXFV010000002.1"/>
</dbReference>
<comment type="caution">
    <text evidence="2">The sequence shown here is derived from an EMBL/GenBank/DDBJ whole genome shotgun (WGS) entry which is preliminary data.</text>
</comment>
<organism evidence="2 3">
    <name type="scientific">Halomarina rubra</name>
    <dbReference type="NCBI Taxonomy" id="2071873"/>
    <lineage>
        <taxon>Archaea</taxon>
        <taxon>Methanobacteriati</taxon>
        <taxon>Methanobacteriota</taxon>
        <taxon>Stenosarchaea group</taxon>
        <taxon>Halobacteria</taxon>
        <taxon>Halobacteriales</taxon>
        <taxon>Natronomonadaceae</taxon>
        <taxon>Halomarina</taxon>
    </lineage>
</organism>
<sequence>MTGSPDGDDVISRLRDNPGDADASAVELGIDALDGGAMKKQREAATGVAAVAEVNPDHVVPFVDRLQQTASEDAVVESMVTSALADVAAAHPDQVRTAVPYLIGRVEGGDPMVRRNALRALARVASHAPTSVTPARQATLDALCDAAEHDDETRAHAAVVLRQLSEVVPEQLVEDTDRLLGVLRATSATEQPHLSNGPDADEELERERQDVLVHHASTGTALASTLVILATEVPARLTTSSDTIAAALSNADAGVGAHIAESLAILGAEDPTALCGQAETLAAVLDDERTRPHAATALAYLAEDNPEAVADAVVPHIDSLLAAVPRADSEERRAMVGLLAYVAEERPSAVRPGRDTVVDLLGDDDAGVRGQALWTLRFIGVDSLEPLRTIESEDPVSELRILAGDVRDSLADG</sequence>
<proteinExistence type="predicted"/>
<reference evidence="2 3" key="1">
    <citation type="journal article" date="2019" name="Int. J. Syst. Evol. Microbiol.">
        <title>The Global Catalogue of Microorganisms (GCM) 10K type strain sequencing project: providing services to taxonomists for standard genome sequencing and annotation.</title>
        <authorList>
            <consortium name="The Broad Institute Genomics Platform"/>
            <consortium name="The Broad Institute Genome Sequencing Center for Infectious Disease"/>
            <person name="Wu L."/>
            <person name="Ma J."/>
        </authorList>
    </citation>
    <scope>NUCLEOTIDE SEQUENCE [LARGE SCALE GENOMIC DNA]</scope>
    <source>
        <strain evidence="2 3">CGMCC 1.12563</strain>
    </source>
</reference>
<dbReference type="InterPro" id="IPR016024">
    <property type="entry name" value="ARM-type_fold"/>
</dbReference>
<evidence type="ECO:0000313" key="2">
    <source>
        <dbReference type="EMBL" id="MFD1511918.1"/>
    </source>
</evidence>
<dbReference type="EMBL" id="JBHUDC010000002">
    <property type="protein sequence ID" value="MFD1511918.1"/>
    <property type="molecule type" value="Genomic_DNA"/>
</dbReference>
<dbReference type="SUPFAM" id="SSF48371">
    <property type="entry name" value="ARM repeat"/>
    <property type="match status" value="1"/>
</dbReference>
<evidence type="ECO:0000313" key="3">
    <source>
        <dbReference type="Proteomes" id="UP001597187"/>
    </source>
</evidence>
<dbReference type="Gene3D" id="1.25.10.10">
    <property type="entry name" value="Leucine-rich Repeat Variant"/>
    <property type="match status" value="2"/>
</dbReference>
<feature type="region of interest" description="Disordered" evidence="1">
    <location>
        <begin position="1"/>
        <end position="22"/>
    </location>
</feature>
<dbReference type="InterPro" id="IPR011989">
    <property type="entry name" value="ARM-like"/>
</dbReference>
<keyword evidence="3" id="KW-1185">Reference proteome</keyword>
<protein>
    <submittedName>
        <fullName evidence="2">HEAT repeat domain-containing protein</fullName>
    </submittedName>
</protein>
<name>A0ABD6AQY6_9EURY</name>
<dbReference type="AlphaFoldDB" id="A0ABD6AQY6"/>